<reference evidence="1 2" key="1">
    <citation type="journal article" date="2011" name="J. Gen. Appl. Microbiol.">
        <title>Draft genome sequencing of the enigmatic yeast Saitoella complicata.</title>
        <authorList>
            <person name="Nishida H."/>
            <person name="Hamamoto M."/>
            <person name="Sugiyama J."/>
        </authorList>
    </citation>
    <scope>NUCLEOTIDE SEQUENCE [LARGE SCALE GENOMIC DNA]</scope>
    <source>
        <strain evidence="1 2">NRRL Y-17804</strain>
    </source>
</reference>
<dbReference type="Proteomes" id="UP000033140">
    <property type="component" value="Unassembled WGS sequence"/>
</dbReference>
<gene>
    <name evidence="1" type="ORF">G7K_1124-t1</name>
</gene>
<reference evidence="1 2" key="3">
    <citation type="journal article" date="2015" name="Genome Announc.">
        <title>Draft Genome Sequence of the Archiascomycetous Yeast Saitoella complicata.</title>
        <authorList>
            <person name="Yamauchi K."/>
            <person name="Kondo S."/>
            <person name="Hamamoto M."/>
            <person name="Takahashi Y."/>
            <person name="Ogura Y."/>
            <person name="Hayashi T."/>
            <person name="Nishida H."/>
        </authorList>
    </citation>
    <scope>NUCLEOTIDE SEQUENCE [LARGE SCALE GENOMIC DNA]</scope>
    <source>
        <strain evidence="1 2">NRRL Y-17804</strain>
    </source>
</reference>
<protein>
    <submittedName>
        <fullName evidence="1">Uncharacterized protein</fullName>
    </submittedName>
</protein>
<dbReference type="AlphaFoldDB" id="A0A0E9NB40"/>
<sequence length="152" mass="17343">MAELLYSEPELHMGNRSREVLRSSSLSVHGGRNLIKAQILIHWLGGESRGPQSAPESLDIYDFPVTSKESNTLRDCNRFNSSPCSSTKSFKSAWERVQIRPKTRQQKASSFLVCAKIECKKRHAIVPKHLFEVLIVYVLKSGFLPFRRPCRI</sequence>
<dbReference type="EMBL" id="BACD03000006">
    <property type="protein sequence ID" value="GAO46906.1"/>
    <property type="molecule type" value="Genomic_DNA"/>
</dbReference>
<reference evidence="1 2" key="2">
    <citation type="journal article" date="2014" name="J. Gen. Appl. Microbiol.">
        <title>The early diverging ascomycetous budding yeast Saitoella complicata has three histone deacetylases belonging to the Clr6, Hos2, and Rpd3 lineages.</title>
        <authorList>
            <person name="Nishida H."/>
            <person name="Matsumoto T."/>
            <person name="Kondo S."/>
            <person name="Hamamoto M."/>
            <person name="Yoshikawa H."/>
        </authorList>
    </citation>
    <scope>NUCLEOTIDE SEQUENCE [LARGE SCALE GENOMIC DNA]</scope>
    <source>
        <strain evidence="1 2">NRRL Y-17804</strain>
    </source>
</reference>
<comment type="caution">
    <text evidence="1">The sequence shown here is derived from an EMBL/GenBank/DDBJ whole genome shotgun (WGS) entry which is preliminary data.</text>
</comment>
<organism evidence="1 2">
    <name type="scientific">Saitoella complicata (strain BCRC 22490 / CBS 7301 / JCM 7358 / NBRC 10748 / NRRL Y-17804)</name>
    <dbReference type="NCBI Taxonomy" id="698492"/>
    <lineage>
        <taxon>Eukaryota</taxon>
        <taxon>Fungi</taxon>
        <taxon>Dikarya</taxon>
        <taxon>Ascomycota</taxon>
        <taxon>Taphrinomycotina</taxon>
        <taxon>Taphrinomycotina incertae sedis</taxon>
        <taxon>Saitoella</taxon>
    </lineage>
</organism>
<evidence type="ECO:0000313" key="2">
    <source>
        <dbReference type="Proteomes" id="UP000033140"/>
    </source>
</evidence>
<proteinExistence type="predicted"/>
<keyword evidence="2" id="KW-1185">Reference proteome</keyword>
<evidence type="ECO:0000313" key="1">
    <source>
        <dbReference type="EMBL" id="GAO46906.1"/>
    </source>
</evidence>
<accession>A0A0E9NB40</accession>
<name>A0A0E9NB40_SAICN</name>